<evidence type="ECO:0000256" key="4">
    <source>
        <dbReference type="SAM" id="MobiDB-lite"/>
    </source>
</evidence>
<gene>
    <name evidence="5" type="ORF">H310_02194</name>
</gene>
<feature type="repeat" description="ANK" evidence="3">
    <location>
        <begin position="119"/>
        <end position="151"/>
    </location>
</feature>
<dbReference type="RefSeq" id="XP_008863845.1">
    <property type="nucleotide sequence ID" value="XM_008865623.1"/>
</dbReference>
<evidence type="ECO:0000256" key="2">
    <source>
        <dbReference type="ARBA" id="ARBA00023043"/>
    </source>
</evidence>
<dbReference type="PROSITE" id="PS50297">
    <property type="entry name" value="ANK_REP_REGION"/>
    <property type="match status" value="4"/>
</dbReference>
<dbReference type="PROSITE" id="PS50088">
    <property type="entry name" value="ANK_REPEAT"/>
    <property type="match status" value="5"/>
</dbReference>
<dbReference type="AlphaFoldDB" id="A0A024UPH9"/>
<feature type="region of interest" description="Disordered" evidence="4">
    <location>
        <begin position="503"/>
        <end position="542"/>
    </location>
</feature>
<feature type="repeat" description="ANK" evidence="3">
    <location>
        <begin position="438"/>
        <end position="470"/>
    </location>
</feature>
<dbReference type="PANTHER" id="PTHR24198">
    <property type="entry name" value="ANKYRIN REPEAT AND PROTEIN KINASE DOMAIN-CONTAINING PROTEIN"/>
    <property type="match status" value="1"/>
</dbReference>
<dbReference type="InterPro" id="IPR036770">
    <property type="entry name" value="Ankyrin_rpt-contain_sf"/>
</dbReference>
<feature type="repeat" description="ANK" evidence="3">
    <location>
        <begin position="228"/>
        <end position="250"/>
    </location>
</feature>
<sequence>MFTYNHITGAKLSYMHVPVEVDSLVVRGKLQQDRREANEARHMAWEDFFATQWGKAERDAAAKTQQRLQHQIEQLSKITVTSRHFELWNLAIDRHYYEYISYSLQDPTLRDTLLSNVHNGLTPLARACTTKDYALVRILLAHGADVTAKSPSSPNAYMRSIFCAAVADFRVFELLVEHLPTARELRGLDKDGLSLVHLAAQGGYVTALEALLKMPITSDLVDTTTSKLGYTALHYAVVGGHADCVAVLLRYMSPSVAAAMTSDGCNALHLALRVDGTHFHLEQLVENFINANCDSSLFEAVDANGATALHLSIAQNLERIALRLMDVGKTPMNVCTKGGIAALHLAVTVENLNLVRALQHHNAMIDIMDDNGQTPLLTAALLNHTECIRFLLDCGADAGCQNKEGHAPLHYLASYCTDPDTFQLFFDKDVDVNVKSAKGNVPLHFAAMKGNEVAAKALLHHGADVSLLNEDKRSVVFLARQWGHLDLEEYFKLVLKDATEVPVPSLDHTDPTTTELDSGGGHVRKTKPATHGGTRDSLKSKKVGVVLPSVRPVTAVDPAARWENDSDVASAVLDHPSTTTPLGRHVCMTPYVKRQLFGRVRAPNQPVKLTSEMDELLRYNQSSKPAPEHPQAKNMVRRCKAGVNIPWEATMPLGSDTLERRLKPSTQHQLNAANHVKSMPELRAEFQFVRTLVWQESAGTRRSRHSLRSRPHQHA</sequence>
<dbReference type="SUPFAM" id="SSF48403">
    <property type="entry name" value="Ankyrin repeat"/>
    <property type="match status" value="1"/>
</dbReference>
<dbReference type="GeneID" id="20079244"/>
<dbReference type="VEuPathDB" id="FungiDB:H310_02194"/>
<dbReference type="eggNOG" id="KOG4177">
    <property type="taxonomic scope" value="Eukaryota"/>
</dbReference>
<dbReference type="SMART" id="SM00248">
    <property type="entry name" value="ANK"/>
    <property type="match status" value="9"/>
</dbReference>
<reference evidence="5" key="1">
    <citation type="submission" date="2013-12" db="EMBL/GenBank/DDBJ databases">
        <title>The Genome Sequence of Aphanomyces invadans NJM9701.</title>
        <authorList>
            <consortium name="The Broad Institute Genomics Platform"/>
            <person name="Russ C."/>
            <person name="Tyler B."/>
            <person name="van West P."/>
            <person name="Dieguez-Uribeondo J."/>
            <person name="Young S.K."/>
            <person name="Zeng Q."/>
            <person name="Gargeya S."/>
            <person name="Fitzgerald M."/>
            <person name="Abouelleil A."/>
            <person name="Alvarado L."/>
            <person name="Chapman S.B."/>
            <person name="Gainer-Dewar J."/>
            <person name="Goldberg J."/>
            <person name="Griggs A."/>
            <person name="Gujja S."/>
            <person name="Hansen M."/>
            <person name="Howarth C."/>
            <person name="Imamovic A."/>
            <person name="Ireland A."/>
            <person name="Larimer J."/>
            <person name="McCowan C."/>
            <person name="Murphy C."/>
            <person name="Pearson M."/>
            <person name="Poon T.W."/>
            <person name="Priest M."/>
            <person name="Roberts A."/>
            <person name="Saif S."/>
            <person name="Shea T."/>
            <person name="Sykes S."/>
            <person name="Wortman J."/>
            <person name="Nusbaum C."/>
            <person name="Birren B."/>
        </authorList>
    </citation>
    <scope>NUCLEOTIDE SEQUENCE [LARGE SCALE GENOMIC DNA]</scope>
    <source>
        <strain evidence="5">NJM9701</strain>
    </source>
</reference>
<keyword evidence="1" id="KW-0677">Repeat</keyword>
<dbReference type="InterPro" id="IPR002110">
    <property type="entry name" value="Ankyrin_rpt"/>
</dbReference>
<evidence type="ECO:0000313" key="5">
    <source>
        <dbReference type="EMBL" id="ETW07752.1"/>
    </source>
</evidence>
<proteinExistence type="predicted"/>
<dbReference type="PRINTS" id="PR01415">
    <property type="entry name" value="ANKYRIN"/>
</dbReference>
<accession>A0A024UPH9</accession>
<organism evidence="5">
    <name type="scientific">Aphanomyces invadans</name>
    <dbReference type="NCBI Taxonomy" id="157072"/>
    <lineage>
        <taxon>Eukaryota</taxon>
        <taxon>Sar</taxon>
        <taxon>Stramenopiles</taxon>
        <taxon>Oomycota</taxon>
        <taxon>Saprolegniomycetes</taxon>
        <taxon>Saprolegniales</taxon>
        <taxon>Verrucalvaceae</taxon>
        <taxon>Aphanomyces</taxon>
    </lineage>
</organism>
<dbReference type="OrthoDB" id="194358at2759"/>
<protein>
    <submittedName>
        <fullName evidence="5">Uncharacterized protein</fullName>
    </submittedName>
</protein>
<evidence type="ECO:0000256" key="3">
    <source>
        <dbReference type="PROSITE-ProRule" id="PRU00023"/>
    </source>
</evidence>
<dbReference type="STRING" id="157072.A0A024UPH9"/>
<feature type="repeat" description="ANK" evidence="3">
    <location>
        <begin position="371"/>
        <end position="403"/>
    </location>
</feature>
<dbReference type="Gene3D" id="1.25.40.20">
    <property type="entry name" value="Ankyrin repeat-containing domain"/>
    <property type="match status" value="3"/>
</dbReference>
<keyword evidence="2 3" id="KW-0040">ANK repeat</keyword>
<dbReference type="Pfam" id="PF00023">
    <property type="entry name" value="Ank"/>
    <property type="match status" value="2"/>
</dbReference>
<dbReference type="Pfam" id="PF12796">
    <property type="entry name" value="Ank_2"/>
    <property type="match status" value="2"/>
</dbReference>
<dbReference type="EMBL" id="KI913954">
    <property type="protein sequence ID" value="ETW07752.1"/>
    <property type="molecule type" value="Genomic_DNA"/>
</dbReference>
<evidence type="ECO:0000256" key="1">
    <source>
        <dbReference type="ARBA" id="ARBA00022737"/>
    </source>
</evidence>
<dbReference type="PANTHER" id="PTHR24198:SF165">
    <property type="entry name" value="ANKYRIN REPEAT-CONTAINING PROTEIN-RELATED"/>
    <property type="match status" value="1"/>
</dbReference>
<name>A0A024UPH9_9STRA</name>
<feature type="repeat" description="ANK" evidence="3">
    <location>
        <begin position="338"/>
        <end position="370"/>
    </location>
</feature>